<feature type="compositionally biased region" description="Basic and acidic residues" evidence="2">
    <location>
        <begin position="318"/>
        <end position="338"/>
    </location>
</feature>
<dbReference type="FunFam" id="2.130.10.10:FF:000254">
    <property type="entry name" value="dmX-like protein 2 isoform X2"/>
    <property type="match status" value="1"/>
</dbReference>
<feature type="region of interest" description="Disordered" evidence="2">
    <location>
        <begin position="1799"/>
        <end position="1820"/>
    </location>
</feature>
<evidence type="ECO:0000259" key="3">
    <source>
        <dbReference type="Pfam" id="PF12234"/>
    </source>
</evidence>
<dbReference type="GO" id="GO:0007035">
    <property type="term" value="P:vacuolar acidification"/>
    <property type="evidence" value="ECO:0007669"/>
    <property type="project" value="TreeGrafter"/>
</dbReference>
<feature type="region of interest" description="Disordered" evidence="2">
    <location>
        <begin position="306"/>
        <end position="363"/>
    </location>
</feature>
<dbReference type="GO" id="GO:0043291">
    <property type="term" value="C:RAVE complex"/>
    <property type="evidence" value="ECO:0007669"/>
    <property type="project" value="TreeGrafter"/>
</dbReference>
<dbReference type="InterPro" id="IPR015943">
    <property type="entry name" value="WD40/YVTN_repeat-like_dom_sf"/>
</dbReference>
<dbReference type="InterPro" id="IPR052208">
    <property type="entry name" value="DmX-like/RAVE_component"/>
</dbReference>
<proteinExistence type="predicted"/>
<feature type="domain" description="RAVE complex protein Rav1 C-terminal" evidence="3">
    <location>
        <begin position="1025"/>
        <end position="1261"/>
    </location>
</feature>
<evidence type="ECO:0000256" key="1">
    <source>
        <dbReference type="PROSITE-ProRule" id="PRU00221"/>
    </source>
</evidence>
<dbReference type="PROSITE" id="PS50294">
    <property type="entry name" value="WD_REPEATS_REGION"/>
    <property type="match status" value="1"/>
</dbReference>
<name>A0A672TXV9_STRHB</name>
<dbReference type="SUPFAM" id="SSF50978">
    <property type="entry name" value="WD40 repeat-like"/>
    <property type="match status" value="2"/>
</dbReference>
<dbReference type="PANTHER" id="PTHR13950:SF13">
    <property type="entry name" value="DMX-LIKE PROTEIN 2"/>
    <property type="match status" value="1"/>
</dbReference>
<evidence type="ECO:0000256" key="2">
    <source>
        <dbReference type="SAM" id="MobiDB-lite"/>
    </source>
</evidence>
<reference evidence="4" key="2">
    <citation type="submission" date="2025-08" db="UniProtKB">
        <authorList>
            <consortium name="Ensembl"/>
        </authorList>
    </citation>
    <scope>IDENTIFICATION</scope>
</reference>
<dbReference type="Proteomes" id="UP000472266">
    <property type="component" value="Chromosome 10"/>
</dbReference>
<feature type="domain" description="RAVE complex protein Rav1 C-terminal" evidence="3">
    <location>
        <begin position="1348"/>
        <end position="1786"/>
    </location>
</feature>
<sequence length="2930" mass="326702">MHLHQVLTGAVNPGDNCYSVGSVEDIPFTAYGSGCDIVILADDFECVQIIPGAKHGNIQVSCVECSQQQGRIAASYGNAVCIFEPLGINSHKRNSQLKCQWLKTGQFFLSSMTYNLAWDPQGNRLLTATDFLQLWAPPSSDILEEDDDPDNQVKDDKVLPVLNDWKCVWQCKTAVSVHLMAWSPDGEYFATAGKTIHELKNMRKGQRRSSVLVTHTDALPDQQGTHEVQRHISHHANALGHFHIAASINPNTDIPSVLAGTAFNIDEGNGGFVVHWLNNKEFNFTSSIEVFMQHLRKISEQVEEDFDVQAEKEEEMEEKEKGLHMKLDHELSMDRESETGTGTGSSEHEDGEREGSPKTSLLTGPCMPLPTVLLDQKIELLVTEWNRNPDMLFTIHPIDGTFLVWHVKYLDEYTPGIFRQVQVSFASRIPVAFPSGDASSLSKNIMMYACPVFVKDDSNVVYQKTVDFPDKTLANKGSSFDQDSANVNIISPKVMMVSKHIDGSLNQWAVTFADKSAFTTVLTVSHKFRYCGHRFHLNDLACHSVLPLLLTSSHHNALLTPESDSSWDSDMINRKMDPIKHVKGSSRQQLKNAATRTFHDPNAIYSELILWRVDPIGPLSYTGGVSELARINSLHTSAFSNVAWLPTLIPSYCLGTYCNSASACFVASDGKNLRLYQAVVDARKLLDELSDPESSKLIGEVFNIVSQQSTARPGCIIELDAITNKCRSNTQLLHVFQEDFILGYKPHKEDVEGKETEIFFQPSQGYRPPPFSEKFYLVVIEKDSNGCSVLQMWHLHLKSVQACLAKPTEATSPENKLSVPVQKTVVSSPNVSPGISPIPRSSSIANLQTASKLILSSRLVYSQPLDLPAGVEVIRATPSAGHLSSSSIYPVCLAPYLIVTSCSDNRVRFWRCTVETDLNSKNEERETYHWRKWPLMNDEGEDNSSTVSIVGRPVAVSCSYTGRLAVAYKQPIQHNGFVSKEFSMHVCILECESTGGSEWVVEQTIHLDDLVKVGSVLDSRVSVDSNLFVYSKSDAFLNKDKYLVPSIKHLVHLDWVSKEDGSHILTVGVGANIYMYGRLSGIVTDQTSSKEGVAVITLPLGGSIKQGIKSKWVLLRSIDLVSSVDGTPSLPVSLSWVRDGILVVGMDCEMHVYAQWKHAIRFGDGENDVFTTEDSTTQDPLKTSLIAKKTSIIDRAGIVDDVFGTPTVIQDGGLFEAAHVLSPTLPQYHPTQLLELMDLGKVRRAKAILSHLVKCIAGEVAIVKDTEAGEGTGPKRHLSRTISVSGSTAKDTITAGKDGTRDYTEIDSIPPLPLYALLAADQDATFVSEETSKIPQGSEDHAKRKTEDQYSDLFQIPSVTTEDFIDFEPEKRESKSKVINLSQYGPTYFGQEHASVLSSHLMHSSLPGLTRLEQMFLVALADTVATTSTELDENRDKNYSGRDTLDECGLRYLLAMRLHTCLLTSLPPLYRVQLLHQGLSTCHFAWAFHSEAEEELISMIPAIQKGDPQWSELRAMGIGWWVRNINTLRRCIEKVAKASFQRNNDALDAALFYLAMKKKAVVWGLFRSQNDEKMTAFFSHNFSEDRWRKAALKNAFALLGKQRFEQSAAFFLLAGSLKDAIEVCLEKMEDIQLAMVIARLYESEFETSVTYTSILYEKILGCQKDGTGFSCTKLHSDPFLRSIAYWIMKDYTRALDTLLEQTPKDDDENPVIVKSCNPVVFSFYNYLRTHPLLIRRYFSSPEGTLATLGLKTEKSFVDKINLIERKLFFTTANAHFKVGCPVLALEVLSKIPKVRKKSTVAAESESPSTPIQAGVSDSKVLRDGAGSGDIDWSKPISTSFFDWSQPAVKFDDEPLTLDWGEDKNGSDEEEKDVGIIMKNSKSDSKSGEDDERTSDTNIPQTPHEETCDAGDTEVDVIAEQLKFRACLKILMTELRTLATGYEVDGGKLRFQLYNWLEKEIAAMHEICNHDTGGKDYCKTYTKPDIVHMNGNQIERRRLQAKREHAERRKWWLQKNQALLRVFLSYCSLHGAQGGGLASVRMELKFLLQESQQETTVKQLQSPLPLPTTLPLLSASIASTKTVIANPVLYLNNHIHDILYTIVQMKSPPHPHIEDVKVMKSVYTLHSLAASTFCIHFINALCDSQHLQADANQFTGMVYQGLLLSDRRRLRTESIEEHATPNSSPAQWPGVSSLINLLSSAQDEDQPKLNILLCEAVVAVYLSLLIHALATNSCNDYSTSSSSFETVECGLLFLGGGVKLLVKPRRQSEIFQYSPPLPSEEMDKHRRRFNMRMLVPGRPVKDSTVPPPVPAERPSYKEKFIPPELSMWDYFMAKPFLPLSDSGVIYDSDESFHSDEEEDDDDAFLSDTQIQEHKDANSYSWALLHLTMVKLVLHNIKNFFPIAGLEITDLPVTSPLGIAVIKNLEHWEQILQDRMDQFEGPPPNYINTYPSDIGIGAGPAILRNKAMIEPENTPFKSKDYSALPAKRLWHFLVKQEILQETFIRYIFTKKRKQSESVEDRVEQVKQNCVAEDHKNKVEADLGYPGGKAKIIHKESDMIMAFAVNKANSNEIVLASTHDVQELDISALLAAQSFIWIGEEYDRESKSSDDIDFRGSTTTLAQSAASSFGATQIQPSSSMPWLGSGQTSTGAGVLIKRNLNNVKRMASHPVHQYYLTGAQDGSVRMFEWTRPQQLVCFQQAGNARVTRMYFNSQGNKCGVADGEGFLSIWQVNQTTSNPKPYLSWQCHSKTTSDFAFITSSSLVATSGQSNDNRNVCLWDSLASSGNNLIHAFTCHDHGATVLQYAPKHQLLISGGRKGYICIFDIRQRQLLYTFHAHESAVKALALDPSEDYFVTGSAEGNMKVWRLTGYNLIHSFKNEHAKQSIFRNIGAGVTQIETVQGNRIFSCGADGTLKMRVLPNAFNVPSSISDTL</sequence>
<dbReference type="InterPro" id="IPR022033">
    <property type="entry name" value="Rav1p_C"/>
</dbReference>
<dbReference type="InterPro" id="IPR036322">
    <property type="entry name" value="WD40_repeat_dom_sf"/>
</dbReference>
<dbReference type="SMART" id="SM00320">
    <property type="entry name" value="WD40"/>
    <property type="match status" value="11"/>
</dbReference>
<feature type="region of interest" description="Disordered" evidence="2">
    <location>
        <begin position="1854"/>
        <end position="1910"/>
    </location>
</feature>
<dbReference type="GeneTree" id="ENSGT00390000000096"/>
<evidence type="ECO:0000313" key="5">
    <source>
        <dbReference type="Proteomes" id="UP000472266"/>
    </source>
</evidence>
<dbReference type="Pfam" id="PF12234">
    <property type="entry name" value="Rav1p_C"/>
    <property type="match status" value="2"/>
</dbReference>
<dbReference type="InterPro" id="IPR001680">
    <property type="entry name" value="WD40_rpt"/>
</dbReference>
<feature type="compositionally biased region" description="Acidic residues" evidence="2">
    <location>
        <begin position="306"/>
        <end position="317"/>
    </location>
</feature>
<dbReference type="Ensembl" id="ENSSHBT00005008797.1">
    <property type="protein sequence ID" value="ENSSHBP00005007318.1"/>
    <property type="gene ID" value="ENSSHBG00005005661.1"/>
</dbReference>
<feature type="repeat" description="WD" evidence="1">
    <location>
        <begin position="2790"/>
        <end position="2831"/>
    </location>
</feature>
<feature type="repeat" description="WD" evidence="1">
    <location>
        <begin position="2832"/>
        <end position="2873"/>
    </location>
</feature>
<dbReference type="Gene3D" id="2.130.10.10">
    <property type="entry name" value="YVTN repeat-like/Quinoprotein amine dehydrogenase"/>
    <property type="match status" value="3"/>
</dbReference>
<dbReference type="PANTHER" id="PTHR13950">
    <property type="entry name" value="RABCONNECTIN-RELATED"/>
    <property type="match status" value="1"/>
</dbReference>
<dbReference type="PROSITE" id="PS50082">
    <property type="entry name" value="WD_REPEATS_2"/>
    <property type="match status" value="2"/>
</dbReference>
<feature type="compositionally biased region" description="Basic and acidic residues" evidence="2">
    <location>
        <begin position="346"/>
        <end position="356"/>
    </location>
</feature>
<organism evidence="4 5">
    <name type="scientific">Strigops habroptila</name>
    <name type="common">Kakapo</name>
    <dbReference type="NCBI Taxonomy" id="2489341"/>
    <lineage>
        <taxon>Eukaryota</taxon>
        <taxon>Metazoa</taxon>
        <taxon>Chordata</taxon>
        <taxon>Craniata</taxon>
        <taxon>Vertebrata</taxon>
        <taxon>Euteleostomi</taxon>
        <taxon>Archelosauria</taxon>
        <taxon>Archosauria</taxon>
        <taxon>Dinosauria</taxon>
        <taxon>Saurischia</taxon>
        <taxon>Theropoda</taxon>
        <taxon>Coelurosauria</taxon>
        <taxon>Aves</taxon>
        <taxon>Neognathae</taxon>
        <taxon>Neoaves</taxon>
        <taxon>Telluraves</taxon>
        <taxon>Australaves</taxon>
        <taxon>Psittaciformes</taxon>
        <taxon>Psittacidae</taxon>
        <taxon>Strigops</taxon>
    </lineage>
</organism>
<evidence type="ECO:0000313" key="4">
    <source>
        <dbReference type="Ensembl" id="ENSSHBP00005007318.1"/>
    </source>
</evidence>
<keyword evidence="5" id="KW-1185">Reference proteome</keyword>
<keyword evidence="1" id="KW-0853">WD repeat</keyword>
<gene>
    <name evidence="4" type="primary">DMXL2</name>
</gene>
<reference evidence="4" key="3">
    <citation type="submission" date="2025-09" db="UniProtKB">
        <authorList>
            <consortium name="Ensembl"/>
        </authorList>
    </citation>
    <scope>IDENTIFICATION</scope>
</reference>
<reference evidence="4 5" key="1">
    <citation type="submission" date="2019-11" db="EMBL/GenBank/DDBJ databases">
        <title>Strigops habroptila (kakapo) genome, bStrHab1, primary haplotype, v2.</title>
        <authorList>
            <person name="Jarvis E.D."/>
            <person name="Howard J."/>
            <person name="Rhie A."/>
            <person name="Phillippy A."/>
            <person name="Korlach J."/>
            <person name="Digby A."/>
            <person name="Iorns D."/>
            <person name="Eason D."/>
            <person name="Robertson B."/>
            <person name="Raemaekers T."/>
            <person name="Howe K."/>
            <person name="Lewin H."/>
            <person name="Damas J."/>
            <person name="Hastie A."/>
            <person name="Tracey A."/>
            <person name="Chow W."/>
            <person name="Fedrigo O."/>
        </authorList>
    </citation>
    <scope>NUCLEOTIDE SEQUENCE [LARGE SCALE GENOMIC DNA]</scope>
</reference>
<dbReference type="Pfam" id="PF00400">
    <property type="entry name" value="WD40"/>
    <property type="match status" value="1"/>
</dbReference>
<accession>A0A672TXV9</accession>
<protein>
    <submittedName>
        <fullName evidence="4">Dmx like 2</fullName>
    </submittedName>
</protein>